<accession>A0ABU1FKT5</accession>
<dbReference type="GO" id="GO:0003677">
    <property type="term" value="F:DNA binding"/>
    <property type="evidence" value="ECO:0007669"/>
    <property type="project" value="UniProtKB-KW"/>
</dbReference>
<keyword evidence="1 2" id="KW-0238">DNA-binding</keyword>
<dbReference type="HAMAP" id="MF_00984">
    <property type="entry name" value="SSB"/>
    <property type="match status" value="1"/>
</dbReference>
<dbReference type="PANTHER" id="PTHR10302">
    <property type="entry name" value="SINGLE-STRANDED DNA-BINDING PROTEIN"/>
    <property type="match status" value="1"/>
</dbReference>
<dbReference type="NCBIfam" id="TIGR00621">
    <property type="entry name" value="ssb"/>
    <property type="match status" value="1"/>
</dbReference>
<dbReference type="InterPro" id="IPR012340">
    <property type="entry name" value="NA-bd_OB-fold"/>
</dbReference>
<evidence type="ECO:0000313" key="6">
    <source>
        <dbReference type="Proteomes" id="UP001260072"/>
    </source>
</evidence>
<comment type="caution">
    <text evidence="2">Lacks conserved residue(s) required for the propagation of feature annotation.</text>
</comment>
<feature type="compositionally biased region" description="Basic and acidic residues" evidence="4">
    <location>
        <begin position="155"/>
        <end position="169"/>
    </location>
</feature>
<dbReference type="Gene3D" id="2.40.50.140">
    <property type="entry name" value="Nucleic acid-binding proteins"/>
    <property type="match status" value="1"/>
</dbReference>
<dbReference type="RefSeq" id="WP_310520621.1">
    <property type="nucleotide sequence ID" value="NZ_BAABBS010000002.1"/>
</dbReference>
<reference evidence="6" key="1">
    <citation type="submission" date="2023-07" db="EMBL/GenBank/DDBJ databases">
        <title>Description of three actinobacteria isolated from air of manufacturing shop in a pharmaceutical factory.</title>
        <authorList>
            <person name="Zhang D.-F."/>
        </authorList>
    </citation>
    <scope>NUCLEOTIDE SEQUENCE [LARGE SCALE GENOMIC DNA]</scope>
    <source>
        <strain evidence="6">CCTCC AB 2011122</strain>
    </source>
</reference>
<dbReference type="InterPro" id="IPR000424">
    <property type="entry name" value="Primosome_PriB/ssb"/>
</dbReference>
<comment type="caution">
    <text evidence="5">The sequence shown here is derived from an EMBL/GenBank/DDBJ whole genome shotgun (WGS) entry which is preliminary data.</text>
</comment>
<feature type="compositionally biased region" description="Acidic residues" evidence="4">
    <location>
        <begin position="178"/>
        <end position="189"/>
    </location>
</feature>
<dbReference type="PROSITE" id="PS50935">
    <property type="entry name" value="SSB"/>
    <property type="match status" value="1"/>
</dbReference>
<dbReference type="CDD" id="cd04496">
    <property type="entry name" value="SSB_OBF"/>
    <property type="match status" value="1"/>
</dbReference>
<dbReference type="EMBL" id="JAVKGS010000002">
    <property type="protein sequence ID" value="MDR5692076.1"/>
    <property type="molecule type" value="Genomic_DNA"/>
</dbReference>
<dbReference type="PANTHER" id="PTHR10302:SF27">
    <property type="entry name" value="SINGLE-STRANDED DNA-BINDING PROTEIN"/>
    <property type="match status" value="1"/>
</dbReference>
<gene>
    <name evidence="5" type="primary">ssb</name>
    <name evidence="5" type="ORF">RH861_08370</name>
</gene>
<dbReference type="InterPro" id="IPR011344">
    <property type="entry name" value="ssDNA-bd"/>
</dbReference>
<protein>
    <recommendedName>
        <fullName evidence="2 3">Single-stranded DNA-binding protein</fullName>
        <shortName evidence="2">SSB</shortName>
    </recommendedName>
</protein>
<sequence>MTDLVTVTGFVGNDPRHHVTDAGLAITNFRLASTRRYFDRAKGEWADGETNWYSVGAFRQLAVNAAASVSKGDRVIVHGRLRVRPWETGEKTGTAVEIDAESIGHDLSWGRTTVTRTAAGRSAEAASPEVQETSPSTPADAWARPGATPGWPDSNGDRVVHRSEPDVEGRPTATVADDAAEDGALEEPETAAVGAAG</sequence>
<evidence type="ECO:0000256" key="1">
    <source>
        <dbReference type="ARBA" id="ARBA00023125"/>
    </source>
</evidence>
<evidence type="ECO:0000256" key="3">
    <source>
        <dbReference type="RuleBase" id="RU000524"/>
    </source>
</evidence>
<dbReference type="SUPFAM" id="SSF50249">
    <property type="entry name" value="Nucleic acid-binding proteins"/>
    <property type="match status" value="1"/>
</dbReference>
<feature type="region of interest" description="Disordered" evidence="4">
    <location>
        <begin position="118"/>
        <end position="197"/>
    </location>
</feature>
<evidence type="ECO:0000256" key="2">
    <source>
        <dbReference type="HAMAP-Rule" id="MF_00984"/>
    </source>
</evidence>
<dbReference type="Proteomes" id="UP001260072">
    <property type="component" value="Unassembled WGS sequence"/>
</dbReference>
<comment type="subunit">
    <text evidence="2">Homotetramer.</text>
</comment>
<proteinExistence type="inferred from homology"/>
<evidence type="ECO:0000313" key="5">
    <source>
        <dbReference type="EMBL" id="MDR5692076.1"/>
    </source>
</evidence>
<keyword evidence="6" id="KW-1185">Reference proteome</keyword>
<name>A0ABU1FKT5_9MICO</name>
<organism evidence="5 6">
    <name type="scientific">Agromyces indicus</name>
    <dbReference type="NCBI Taxonomy" id="758919"/>
    <lineage>
        <taxon>Bacteria</taxon>
        <taxon>Bacillati</taxon>
        <taxon>Actinomycetota</taxon>
        <taxon>Actinomycetes</taxon>
        <taxon>Micrococcales</taxon>
        <taxon>Microbacteriaceae</taxon>
        <taxon>Agromyces</taxon>
    </lineage>
</organism>
<evidence type="ECO:0000256" key="4">
    <source>
        <dbReference type="SAM" id="MobiDB-lite"/>
    </source>
</evidence>
<dbReference type="Pfam" id="PF00436">
    <property type="entry name" value="SSB"/>
    <property type="match status" value="1"/>
</dbReference>